<reference evidence="1 2" key="1">
    <citation type="journal article" date="2015" name="Nature">
        <title>rRNA introns, odd ribosomes, and small enigmatic genomes across a large radiation of phyla.</title>
        <authorList>
            <person name="Brown C.T."/>
            <person name="Hug L.A."/>
            <person name="Thomas B.C."/>
            <person name="Sharon I."/>
            <person name="Castelle C.J."/>
            <person name="Singh A."/>
            <person name="Wilkins M.J."/>
            <person name="Williams K.H."/>
            <person name="Banfield J.F."/>
        </authorList>
    </citation>
    <scope>NUCLEOTIDE SEQUENCE [LARGE SCALE GENOMIC DNA]</scope>
</reference>
<name>A0A0G1L8F9_9BACT</name>
<dbReference type="SUPFAM" id="SSF56281">
    <property type="entry name" value="Metallo-hydrolase/oxidoreductase"/>
    <property type="match status" value="1"/>
</dbReference>
<gene>
    <name evidence="1" type="ORF">UW92_C0007G0014</name>
</gene>
<evidence type="ECO:0000313" key="1">
    <source>
        <dbReference type="EMBL" id="KKT91968.1"/>
    </source>
</evidence>
<dbReference type="GO" id="GO:0016787">
    <property type="term" value="F:hydrolase activity"/>
    <property type="evidence" value="ECO:0007669"/>
    <property type="project" value="UniProtKB-KW"/>
</dbReference>
<protein>
    <submittedName>
        <fullName evidence="1">Zn-dependent hydrolase of the beta-lactamase fold-like protein</fullName>
    </submittedName>
</protein>
<accession>A0A0G1L8F9</accession>
<dbReference type="AlphaFoldDB" id="A0A0G1L8F9"/>
<dbReference type="Pfam" id="PF13483">
    <property type="entry name" value="Lactamase_B_3"/>
    <property type="match status" value="1"/>
</dbReference>
<proteinExistence type="predicted"/>
<dbReference type="InterPro" id="IPR036866">
    <property type="entry name" value="RibonucZ/Hydroxyglut_hydro"/>
</dbReference>
<evidence type="ECO:0000313" key="2">
    <source>
        <dbReference type="Proteomes" id="UP000033966"/>
    </source>
</evidence>
<sequence>MIITYQGENYFKIQSGELSVLIDPENQRSLRGANAAVNTLLPAPVPTPEGDECFWIDHQGEYEVRGIHVRGWSVEEDGGVEKTIYRIVFDDVTIAVFGHITKEPPKELLEYLEDADVAIVPAGNNPYLAPNATAKLLRQIEPSVVIPSLFKDLKPFLKELNHGNDAIKPEEKFVFKKKDLEPKAMVVHWLEVK</sequence>
<dbReference type="EMBL" id="LCKF01000007">
    <property type="protein sequence ID" value="KKT91968.1"/>
    <property type="molecule type" value="Genomic_DNA"/>
</dbReference>
<dbReference type="Gene3D" id="3.60.15.10">
    <property type="entry name" value="Ribonuclease Z/Hydroxyacylglutathione hydrolase-like"/>
    <property type="match status" value="1"/>
</dbReference>
<comment type="caution">
    <text evidence="1">The sequence shown here is derived from an EMBL/GenBank/DDBJ whole genome shotgun (WGS) entry which is preliminary data.</text>
</comment>
<keyword evidence="1" id="KW-0378">Hydrolase</keyword>
<organism evidence="1 2">
    <name type="scientific">Candidatus Jorgensenbacteria bacterium GW2011_GWA2_45_13</name>
    <dbReference type="NCBI Taxonomy" id="1618662"/>
    <lineage>
        <taxon>Bacteria</taxon>
        <taxon>Candidatus Joergenseniibacteriota</taxon>
    </lineage>
</organism>
<dbReference type="Proteomes" id="UP000033966">
    <property type="component" value="Unassembled WGS sequence"/>
</dbReference>